<dbReference type="Pfam" id="PF02604">
    <property type="entry name" value="PhdYeFM_antitox"/>
    <property type="match status" value="1"/>
</dbReference>
<proteinExistence type="inferred from homology"/>
<evidence type="ECO:0000313" key="4">
    <source>
        <dbReference type="Proteomes" id="UP000000557"/>
    </source>
</evidence>
<keyword evidence="4" id="KW-1185">Reference proteome</keyword>
<dbReference type="GO" id="GO:0043565">
    <property type="term" value="F:sequence-specific DNA binding"/>
    <property type="evidence" value="ECO:0000318"/>
    <property type="project" value="GO_Central"/>
</dbReference>
<reference evidence="3 4" key="1">
    <citation type="journal article" date="2003" name="DNA Res.">
        <title>Complete genome structure of Gloeobacter violaceus PCC 7421, a cyanobacterium that lacks thylakoids.</title>
        <authorList>
            <person name="Nakamura Y."/>
            <person name="Kaneko T."/>
            <person name="Sato S."/>
            <person name="Mimuro M."/>
            <person name="Miyashita H."/>
            <person name="Tsuchiya T."/>
            <person name="Sasamoto S."/>
            <person name="Watanabe A."/>
            <person name="Kawashima K."/>
            <person name="Kishida Y."/>
            <person name="Kiyokawa C."/>
            <person name="Kohara M."/>
            <person name="Matsumoto M."/>
            <person name="Matsuno A."/>
            <person name="Nakazaki N."/>
            <person name="Shimpo S."/>
            <person name="Takeuchi C."/>
            <person name="Yamada M."/>
            <person name="Tabata S."/>
        </authorList>
    </citation>
    <scope>NUCLEOTIDE SEQUENCE [LARGE SCALE GENOMIC DNA]</scope>
    <source>
        <strain evidence="4">ATCC 29082 / PCC 7421</strain>
    </source>
</reference>
<reference evidence="3 4" key="2">
    <citation type="journal article" date="2003" name="DNA Res.">
        <title>Complete genome structure of Gloeobacter violaceus PCC 7421, a cyanobacterium that lacks thylakoids (supplement).</title>
        <authorList>
            <person name="Nakamura Y."/>
            <person name="Kaneko T."/>
            <person name="Sato S."/>
            <person name="Mimuro M."/>
            <person name="Miyashita H."/>
            <person name="Tsuchiya T."/>
            <person name="Sasamoto S."/>
            <person name="Watanabe A."/>
            <person name="Kawashima K."/>
            <person name="Kishida Y."/>
            <person name="Kiyokawa C."/>
            <person name="Kohara M."/>
            <person name="Matsumoto M."/>
            <person name="Matsuno A."/>
            <person name="Nakazaki N."/>
            <person name="Shimpo S."/>
            <person name="Takeuchi C."/>
            <person name="Yamada M."/>
            <person name="Tabata S."/>
        </authorList>
    </citation>
    <scope>NUCLEOTIDE SEQUENCE [LARGE SCALE GENOMIC DNA]</scope>
    <source>
        <strain evidence="4">ATCC 29082 / PCC 7421</strain>
    </source>
</reference>
<gene>
    <name evidence="3" type="ordered locus">gsr2381</name>
</gene>
<dbReference type="EnsemblBacteria" id="BAC90322">
    <property type="protein sequence ID" value="BAC90322"/>
    <property type="gene ID" value="BAC90322"/>
</dbReference>
<dbReference type="OrthoDB" id="565210at2"/>
<protein>
    <recommendedName>
        <fullName evidence="2">Antitoxin</fullName>
    </recommendedName>
</protein>
<dbReference type="InterPro" id="IPR051405">
    <property type="entry name" value="phD/YefM_antitoxin"/>
</dbReference>
<comment type="function">
    <text evidence="2">Antitoxin component of a type II toxin-antitoxin (TA) system.</text>
</comment>
<dbReference type="GO" id="GO:0006355">
    <property type="term" value="P:regulation of DNA-templated transcription"/>
    <property type="evidence" value="ECO:0000318"/>
    <property type="project" value="GO_Central"/>
</dbReference>
<organism evidence="3 4">
    <name type="scientific">Gloeobacter violaceus (strain ATCC 29082 / PCC 7421)</name>
    <dbReference type="NCBI Taxonomy" id="251221"/>
    <lineage>
        <taxon>Bacteria</taxon>
        <taxon>Bacillati</taxon>
        <taxon>Cyanobacteriota</taxon>
        <taxon>Cyanophyceae</taxon>
        <taxon>Gloeobacterales</taxon>
        <taxon>Gloeobacteraceae</taxon>
        <taxon>Gloeobacter</taxon>
    </lineage>
</organism>
<dbReference type="KEGG" id="gvi:gsr2381"/>
<dbReference type="STRING" id="251221.gene:10759878"/>
<evidence type="ECO:0000256" key="2">
    <source>
        <dbReference type="RuleBase" id="RU362080"/>
    </source>
</evidence>
<comment type="similarity">
    <text evidence="1 2">Belongs to the phD/YefM antitoxin family.</text>
</comment>
<dbReference type="AlphaFoldDB" id="Q7NI03"/>
<dbReference type="NCBIfam" id="TIGR01552">
    <property type="entry name" value="phd_fam"/>
    <property type="match status" value="1"/>
</dbReference>
<dbReference type="InterPro" id="IPR036165">
    <property type="entry name" value="YefM-like_sf"/>
</dbReference>
<accession>Q7NI03</accession>
<dbReference type="Proteomes" id="UP000000557">
    <property type="component" value="Chromosome"/>
</dbReference>
<dbReference type="eggNOG" id="COG2161">
    <property type="taxonomic scope" value="Bacteria"/>
</dbReference>
<dbReference type="InterPro" id="IPR006442">
    <property type="entry name" value="Antitoxin_Phd/YefM"/>
</dbReference>
<dbReference type="PANTHER" id="PTHR33713">
    <property type="entry name" value="ANTITOXIN YAFN-RELATED"/>
    <property type="match status" value="1"/>
</dbReference>
<dbReference type="InParanoid" id="Q7NI03"/>
<dbReference type="EMBL" id="BA000045">
    <property type="protein sequence ID" value="BAC90322.1"/>
    <property type="molecule type" value="Genomic_DNA"/>
</dbReference>
<dbReference type="PANTHER" id="PTHR33713:SF9">
    <property type="entry name" value="ANTITOXIN"/>
    <property type="match status" value="1"/>
</dbReference>
<dbReference type="HOGENOM" id="CLU_163140_1_1_3"/>
<sequence>MQSTWQLQEAKNQFSKVVDLAVTVGPQIVTRHGEPVAVILSVAQYRKLTVPRQSLVDFLRSSPLVGAQIDLRRTEVDERWPVALDFQ</sequence>
<dbReference type="SUPFAM" id="SSF143120">
    <property type="entry name" value="YefM-like"/>
    <property type="match status" value="1"/>
</dbReference>
<evidence type="ECO:0000256" key="1">
    <source>
        <dbReference type="ARBA" id="ARBA00009981"/>
    </source>
</evidence>
<dbReference type="Gene3D" id="3.40.1620.10">
    <property type="entry name" value="YefM-like domain"/>
    <property type="match status" value="1"/>
</dbReference>
<dbReference type="GO" id="GO:0003700">
    <property type="term" value="F:DNA-binding transcription factor activity"/>
    <property type="evidence" value="ECO:0000318"/>
    <property type="project" value="GO_Central"/>
</dbReference>
<evidence type="ECO:0000313" key="3">
    <source>
        <dbReference type="EMBL" id="BAC90322.1"/>
    </source>
</evidence>
<name>Q7NI03_GLOVI</name>